<dbReference type="EMBL" id="JAAALK010000283">
    <property type="protein sequence ID" value="KAG8076779.1"/>
    <property type="molecule type" value="Genomic_DNA"/>
</dbReference>
<evidence type="ECO:0000256" key="1">
    <source>
        <dbReference type="SAM" id="Coils"/>
    </source>
</evidence>
<reference evidence="3" key="1">
    <citation type="journal article" date="2021" name="bioRxiv">
        <title>Whole Genome Assembly and Annotation of Northern Wild Rice, Zizania palustris L., Supports a Whole Genome Duplication in the Zizania Genus.</title>
        <authorList>
            <person name="Haas M."/>
            <person name="Kono T."/>
            <person name="Macchietto M."/>
            <person name="Millas R."/>
            <person name="McGilp L."/>
            <person name="Shao M."/>
            <person name="Duquette J."/>
            <person name="Hirsch C.N."/>
            <person name="Kimball J."/>
        </authorList>
    </citation>
    <scope>NUCLEOTIDE SEQUENCE</scope>
    <source>
        <tissue evidence="3">Fresh leaf tissue</tissue>
    </source>
</reference>
<name>A0A8J5TDB5_ZIZPA</name>
<evidence type="ECO:0000256" key="2">
    <source>
        <dbReference type="SAM" id="MobiDB-lite"/>
    </source>
</evidence>
<keyword evidence="1" id="KW-0175">Coiled coil</keyword>
<evidence type="ECO:0000313" key="3">
    <source>
        <dbReference type="EMBL" id="KAG8076779.1"/>
    </source>
</evidence>
<dbReference type="AlphaFoldDB" id="A0A8J5TDB5"/>
<reference evidence="3" key="2">
    <citation type="submission" date="2021-02" db="EMBL/GenBank/DDBJ databases">
        <authorList>
            <person name="Kimball J.A."/>
            <person name="Haas M.W."/>
            <person name="Macchietto M."/>
            <person name="Kono T."/>
            <person name="Duquette J."/>
            <person name="Shao M."/>
        </authorList>
    </citation>
    <scope>NUCLEOTIDE SEQUENCE</scope>
    <source>
        <tissue evidence="3">Fresh leaf tissue</tissue>
    </source>
</reference>
<keyword evidence="4" id="KW-1185">Reference proteome</keyword>
<protein>
    <submittedName>
        <fullName evidence="3">Uncharacterized protein</fullName>
    </submittedName>
</protein>
<proteinExistence type="predicted"/>
<dbReference type="Proteomes" id="UP000729402">
    <property type="component" value="Unassembled WGS sequence"/>
</dbReference>
<organism evidence="3 4">
    <name type="scientific">Zizania palustris</name>
    <name type="common">Northern wild rice</name>
    <dbReference type="NCBI Taxonomy" id="103762"/>
    <lineage>
        <taxon>Eukaryota</taxon>
        <taxon>Viridiplantae</taxon>
        <taxon>Streptophyta</taxon>
        <taxon>Embryophyta</taxon>
        <taxon>Tracheophyta</taxon>
        <taxon>Spermatophyta</taxon>
        <taxon>Magnoliopsida</taxon>
        <taxon>Liliopsida</taxon>
        <taxon>Poales</taxon>
        <taxon>Poaceae</taxon>
        <taxon>BOP clade</taxon>
        <taxon>Oryzoideae</taxon>
        <taxon>Oryzeae</taxon>
        <taxon>Zizaniinae</taxon>
        <taxon>Zizania</taxon>
    </lineage>
</organism>
<evidence type="ECO:0000313" key="4">
    <source>
        <dbReference type="Proteomes" id="UP000729402"/>
    </source>
</evidence>
<gene>
    <name evidence="3" type="ORF">GUJ93_ZPchr0006g42373</name>
</gene>
<accession>A0A8J5TDB5</accession>
<sequence>MEARFSAKLDLALKMLDEQLKRMDEEREQWNERWKNSPLCDVRKEEDHEEEKMEEDVLVTVVEAPKEYTVALASSIVVEDAPPSPVVADPTSSVFITTEPPPHRLSVAEEEDRLGLEDDELVALPEDAINIGFLCSTVDDVVAVDSVMDCAIVIAPRSSPQCATSPCLRRAVHGDPHHRPMAAMRCPSAHRVATPRPSSPAAPPICNNQSDTAPHQIRLTAGRIYVQTNYQHQICLTADQIGAGTSRWRQIHVAAGITVVRAPLRLIVVGAHLAAPTVHIVALRTSLRQHVAMPVLATPCCTARRGVSRLDTSPRCAALAARVASLTKLSRAAPHLSPQRAADRYHARKMRSLPRPTQSQREAWREGAAPLSGGSHTAMEGAAPSPGEGRSTAGREGHREGGNTVVGREGAVPPPGGREPQRRHRFWWHWEAD</sequence>
<feature type="coiled-coil region" evidence="1">
    <location>
        <begin position="6"/>
        <end position="33"/>
    </location>
</feature>
<comment type="caution">
    <text evidence="3">The sequence shown here is derived from an EMBL/GenBank/DDBJ whole genome shotgun (WGS) entry which is preliminary data.</text>
</comment>
<feature type="region of interest" description="Disordered" evidence="2">
    <location>
        <begin position="331"/>
        <end position="433"/>
    </location>
</feature>